<evidence type="ECO:0000313" key="2">
    <source>
        <dbReference type="EMBL" id="XFO73717.1"/>
    </source>
</evidence>
<evidence type="ECO:0008006" key="4">
    <source>
        <dbReference type="Google" id="ProtNLM"/>
    </source>
</evidence>
<feature type="chain" id="PRO_5046764087" description="Carbohydrate-binding domain-containing protein" evidence="1">
    <location>
        <begin position="27"/>
        <end position="282"/>
    </location>
</feature>
<proteinExistence type="predicted"/>
<keyword evidence="3" id="KW-1185">Reference proteome</keyword>
<keyword evidence="1" id="KW-0732">Signal</keyword>
<organism evidence="2 3">
    <name type="scientific">Sporomusa acidovorans (strain ATCC 49682 / DSM 3132 / Mol)</name>
    <dbReference type="NCBI Taxonomy" id="1123286"/>
    <lineage>
        <taxon>Bacteria</taxon>
        <taxon>Bacillati</taxon>
        <taxon>Bacillota</taxon>
        <taxon>Negativicutes</taxon>
        <taxon>Selenomonadales</taxon>
        <taxon>Sporomusaceae</taxon>
        <taxon>Sporomusa</taxon>
    </lineage>
</organism>
<gene>
    <name evidence="2" type="ORF">SPACI_038240</name>
</gene>
<sequence>MMKKNFCLTMLLLVSLFSARPIFAVAAPNLVAQWAPVIYQTDSSDNLTAQQNVFTSVNYDLDWRSSNNGYNLRFYPMNWTMYYSVVESDTHYFIAYYQYYPRYLHDGENKQDMTGVLVAVSKTSDGSGRLDMLLTYSNKDWRKWEGSKVQLEGGHPALTISAATHAITAGKKRYQLSRTDGVYLKPSPANLMQADDQELQGGFRAGYRLIPLTQLWEHCQDIGPGRVFARWGYLDSNNSSVTTAPWVWGYHQINWLSQPGELVQRFQRLPFKPVNYLNNIYR</sequence>
<reference evidence="2" key="1">
    <citation type="submission" date="2024-05" db="EMBL/GenBank/DDBJ databases">
        <title>Isolation and characterization of Sporomusa carbonis sp. nov., a carboxydotrophic hydrogenogen in the genus of Sporomusa isolated from a charcoal burning pile.</title>
        <authorList>
            <person name="Boeer T."/>
            <person name="Rosenbaum F."/>
            <person name="Eysell L."/>
            <person name="Mueller V."/>
            <person name="Daniel R."/>
            <person name="Poehlein A."/>
        </authorList>
    </citation>
    <scope>NUCLEOTIDE SEQUENCE [LARGE SCALE GENOMIC DNA]</scope>
    <source>
        <strain evidence="2">DSM 3132</strain>
    </source>
</reference>
<dbReference type="EMBL" id="CP155571">
    <property type="protein sequence ID" value="XFO73717.1"/>
    <property type="molecule type" value="Genomic_DNA"/>
</dbReference>
<name>A0ABZ3J5S5_SPOA4</name>
<feature type="signal peptide" evidence="1">
    <location>
        <begin position="1"/>
        <end position="26"/>
    </location>
</feature>
<dbReference type="Proteomes" id="UP000216052">
    <property type="component" value="Chromosome"/>
</dbReference>
<evidence type="ECO:0000256" key="1">
    <source>
        <dbReference type="SAM" id="SignalP"/>
    </source>
</evidence>
<evidence type="ECO:0000313" key="3">
    <source>
        <dbReference type="Proteomes" id="UP000216052"/>
    </source>
</evidence>
<protein>
    <recommendedName>
        <fullName evidence="4">Carbohydrate-binding domain-containing protein</fullName>
    </recommendedName>
</protein>
<accession>A0ABZ3J5S5</accession>